<sequence>MCCSCSTCTFLTLFISSVILTTVVICYYEGARMQTFLRDMITVSGVYMFQNDPNSLIMTENFLGKLFAIINMASEQSFSYLIRTIDQNNLNNNNNNNNDDIMMMADNPRNKKQQLITNIENLDPLQSSSLMLDELDAEMESTPTPAPATTTTTMRIQTKVKNRQKNKSKPKNE</sequence>
<dbReference type="AlphaFoldDB" id="A0A922HXP9"/>
<evidence type="ECO:0000256" key="1">
    <source>
        <dbReference type="SAM" id="MobiDB-lite"/>
    </source>
</evidence>
<organism evidence="3 4">
    <name type="scientific">Dermatophagoides farinae</name>
    <name type="common">American house dust mite</name>
    <dbReference type="NCBI Taxonomy" id="6954"/>
    <lineage>
        <taxon>Eukaryota</taxon>
        <taxon>Metazoa</taxon>
        <taxon>Ecdysozoa</taxon>
        <taxon>Arthropoda</taxon>
        <taxon>Chelicerata</taxon>
        <taxon>Arachnida</taxon>
        <taxon>Acari</taxon>
        <taxon>Acariformes</taxon>
        <taxon>Sarcoptiformes</taxon>
        <taxon>Astigmata</taxon>
        <taxon>Psoroptidia</taxon>
        <taxon>Analgoidea</taxon>
        <taxon>Pyroglyphidae</taxon>
        <taxon>Dermatophagoidinae</taxon>
        <taxon>Dermatophagoides</taxon>
    </lineage>
</organism>
<comment type="caution">
    <text evidence="3">The sequence shown here is derived from an EMBL/GenBank/DDBJ whole genome shotgun (WGS) entry which is preliminary data.</text>
</comment>
<reference evidence="3" key="4">
    <citation type="journal article" date="2022" name="Res Sq">
        <title>Comparative Genomics Reveals Insights into the Divergent Evolution of Astigmatic Mites and Household Pest Adaptations.</title>
        <authorList>
            <person name="Xiong Q."/>
            <person name="Wan A.T.-Y."/>
            <person name="Liu X.-Y."/>
            <person name="Fung C.S.-H."/>
            <person name="Xiao X."/>
            <person name="Malainual N."/>
            <person name="Hou J."/>
            <person name="Wang L."/>
            <person name="Wang M."/>
            <person name="Yang K."/>
            <person name="Cui Y."/>
            <person name="Leung E."/>
            <person name="Nong W."/>
            <person name="Shin S.-K."/>
            <person name="Au S."/>
            <person name="Jeong K.Y."/>
            <person name="Chew F.T."/>
            <person name="Hui J."/>
            <person name="Leung T.F."/>
            <person name="Tungtrongchitr A."/>
            <person name="Zhong N."/>
            <person name="Liu Z."/>
            <person name="Tsui S."/>
        </authorList>
    </citation>
    <scope>NUCLEOTIDE SEQUENCE</scope>
    <source>
        <strain evidence="3">Derf</strain>
        <tissue evidence="3">Whole organism</tissue>
    </source>
</reference>
<feature type="compositionally biased region" description="Basic residues" evidence="1">
    <location>
        <begin position="158"/>
        <end position="173"/>
    </location>
</feature>
<name>A0A922HXP9_DERFA</name>
<evidence type="ECO:0000313" key="4">
    <source>
        <dbReference type="Proteomes" id="UP000790347"/>
    </source>
</evidence>
<gene>
    <name evidence="3" type="ORF">DERF_009630</name>
    <name evidence="2" type="ORF">HUG17_7482</name>
</gene>
<dbReference type="EMBL" id="SDOV01000009">
    <property type="protein sequence ID" value="KAH7637276.1"/>
    <property type="molecule type" value="Genomic_DNA"/>
</dbReference>
<feature type="region of interest" description="Disordered" evidence="1">
    <location>
        <begin position="140"/>
        <end position="173"/>
    </location>
</feature>
<reference evidence="2" key="3">
    <citation type="journal article" date="2021" name="World Allergy Organ. J.">
        <title>Chromosome-level assembly of Dermatophagoides farinae genome and transcriptome reveals two novel allergens Der f 37 and Der f 39.</title>
        <authorList>
            <person name="Chen J."/>
            <person name="Cai Z."/>
            <person name="Fan D."/>
            <person name="Hu J."/>
            <person name="Hou Y."/>
            <person name="He Y."/>
            <person name="Zhang Z."/>
            <person name="Zhao Z."/>
            <person name="Gao P."/>
            <person name="Hu W."/>
            <person name="Sun J."/>
            <person name="Li J."/>
            <person name="Ji K."/>
        </authorList>
    </citation>
    <scope>NUCLEOTIDE SEQUENCE</scope>
    <source>
        <strain evidence="2">JKM2019</strain>
    </source>
</reference>
<evidence type="ECO:0000313" key="3">
    <source>
        <dbReference type="EMBL" id="KAH9511159.1"/>
    </source>
</evidence>
<evidence type="ECO:0000313" key="2">
    <source>
        <dbReference type="EMBL" id="KAH7637276.1"/>
    </source>
</evidence>
<keyword evidence="4" id="KW-1185">Reference proteome</keyword>
<reference evidence="3" key="1">
    <citation type="submission" date="2013-05" db="EMBL/GenBank/DDBJ databases">
        <authorList>
            <person name="Yim A.K.Y."/>
            <person name="Chan T.F."/>
            <person name="Ji K.M."/>
            <person name="Liu X.Y."/>
            <person name="Zhou J.W."/>
            <person name="Li R.Q."/>
            <person name="Yang K.Y."/>
            <person name="Li J."/>
            <person name="Li M."/>
            <person name="Law P.T.W."/>
            <person name="Wu Y.L."/>
            <person name="Cai Z.L."/>
            <person name="Qin H."/>
            <person name="Bao Y."/>
            <person name="Leung R.K.K."/>
            <person name="Ng P.K.S."/>
            <person name="Zou J."/>
            <person name="Zhong X.J."/>
            <person name="Ran P.X."/>
            <person name="Zhong N.S."/>
            <person name="Liu Z.G."/>
            <person name="Tsui S.K.W."/>
        </authorList>
    </citation>
    <scope>NUCLEOTIDE SEQUENCE</scope>
    <source>
        <strain evidence="3">Derf</strain>
        <tissue evidence="3">Whole organism</tissue>
    </source>
</reference>
<dbReference type="Proteomes" id="UP000790347">
    <property type="component" value="Unassembled WGS sequence"/>
</dbReference>
<reference evidence="2" key="2">
    <citation type="submission" date="2020-06" db="EMBL/GenBank/DDBJ databases">
        <authorList>
            <person name="Ji K."/>
            <person name="Li J."/>
        </authorList>
    </citation>
    <scope>NUCLEOTIDE SEQUENCE</scope>
    <source>
        <strain evidence="2">JKM2019</strain>
        <tissue evidence="2">Whole body</tissue>
    </source>
</reference>
<accession>A0A922HXP9</accession>
<dbReference type="Proteomes" id="UP000828236">
    <property type="component" value="Unassembled WGS sequence"/>
</dbReference>
<dbReference type="EMBL" id="ASGP02000004">
    <property type="protein sequence ID" value="KAH9511159.1"/>
    <property type="molecule type" value="Genomic_DNA"/>
</dbReference>
<proteinExistence type="predicted"/>
<protein>
    <submittedName>
        <fullName evidence="3">Uncharacterized protein</fullName>
    </submittedName>
</protein>